<sequence>MQKARKIALLWLSINAFATLKKRIKRRQVFWEFKLLNCEDTKSQTDLQTLCEYRSVSSS</sequence>
<dbReference type="AlphaFoldDB" id="A0A1J1IRV3"/>
<gene>
    <name evidence="1" type="ORF">CLUMA_CG015709</name>
</gene>
<protein>
    <submittedName>
        <fullName evidence="1">CLUMA_CG015709, isoform A</fullName>
    </submittedName>
</protein>
<dbReference type="Proteomes" id="UP000183832">
    <property type="component" value="Unassembled WGS sequence"/>
</dbReference>
<proteinExistence type="predicted"/>
<accession>A0A1J1IRV3</accession>
<organism evidence="1 2">
    <name type="scientific">Clunio marinus</name>
    <dbReference type="NCBI Taxonomy" id="568069"/>
    <lineage>
        <taxon>Eukaryota</taxon>
        <taxon>Metazoa</taxon>
        <taxon>Ecdysozoa</taxon>
        <taxon>Arthropoda</taxon>
        <taxon>Hexapoda</taxon>
        <taxon>Insecta</taxon>
        <taxon>Pterygota</taxon>
        <taxon>Neoptera</taxon>
        <taxon>Endopterygota</taxon>
        <taxon>Diptera</taxon>
        <taxon>Nematocera</taxon>
        <taxon>Chironomoidea</taxon>
        <taxon>Chironomidae</taxon>
        <taxon>Clunio</taxon>
    </lineage>
</organism>
<name>A0A1J1IRV3_9DIPT</name>
<keyword evidence="2" id="KW-1185">Reference proteome</keyword>
<evidence type="ECO:0000313" key="2">
    <source>
        <dbReference type="Proteomes" id="UP000183832"/>
    </source>
</evidence>
<dbReference type="EMBL" id="CVRI01000057">
    <property type="protein sequence ID" value="CRL02442.1"/>
    <property type="molecule type" value="Genomic_DNA"/>
</dbReference>
<evidence type="ECO:0000313" key="1">
    <source>
        <dbReference type="EMBL" id="CRL02442.1"/>
    </source>
</evidence>
<reference evidence="1 2" key="1">
    <citation type="submission" date="2015-04" db="EMBL/GenBank/DDBJ databases">
        <authorList>
            <person name="Syromyatnikov M.Y."/>
            <person name="Popov V.N."/>
        </authorList>
    </citation>
    <scope>NUCLEOTIDE SEQUENCE [LARGE SCALE GENOMIC DNA]</scope>
</reference>